<dbReference type="Gene3D" id="1.10.10.10">
    <property type="entry name" value="Winged helix-like DNA-binding domain superfamily/Winged helix DNA-binding domain"/>
    <property type="match status" value="1"/>
</dbReference>
<dbReference type="AlphaFoldDB" id="A0A1G2EGB0"/>
<dbReference type="PRINTS" id="PR00046">
    <property type="entry name" value="SIGMA70FCT"/>
</dbReference>
<dbReference type="Pfam" id="PF04545">
    <property type="entry name" value="Sigma70_r4"/>
    <property type="match status" value="1"/>
</dbReference>
<sequence length="318" mass="36632">MQFSFQTVCHSNLLKDLPERQRDILDRRFGLAGEKQTLESIGRNYDITRERVRQIEEDGLRGLREKLESPICQNVFQYFIKTLENAGSLRREDLLLKELGGEKFKNHVLFLLTLGQSFQRSGETEEFYPFWTIDKNALNIAKKHIAAFTSVLGKQKKALPLPLNVPSAYFEISKAILKGPEGLYGLKEWPEINPRGVKDKAYLVLKKTQKPLHFTQVARGIGENALPQTVHNELIRDQRFVLVGRGLYALQEWGYAPGVVREVIANVLQASNKPMPKEKIIQEVLKQRQVKENTILLNLQDKRYFIKDAEGEYQVRKA</sequence>
<feature type="domain" description="RNA polymerase sigma-70 region 4" evidence="1">
    <location>
        <begin position="13"/>
        <end position="65"/>
    </location>
</feature>
<dbReference type="PANTHER" id="PTHR30603">
    <property type="entry name" value="RNA POLYMERASE SIGMA FACTOR RPO"/>
    <property type="match status" value="1"/>
</dbReference>
<comment type="caution">
    <text evidence="2">The sequence shown here is derived from an EMBL/GenBank/DDBJ whole genome shotgun (WGS) entry which is preliminary data.</text>
</comment>
<dbReference type="InterPro" id="IPR000943">
    <property type="entry name" value="RNA_pol_sigma70"/>
</dbReference>
<organism evidence="2 3">
    <name type="scientific">Candidatus Nealsonbacteria bacterium RIFCSPLOWO2_01_FULL_43_32</name>
    <dbReference type="NCBI Taxonomy" id="1801672"/>
    <lineage>
        <taxon>Bacteria</taxon>
        <taxon>Candidatus Nealsoniibacteriota</taxon>
    </lineage>
</organism>
<dbReference type="InterPro" id="IPR036388">
    <property type="entry name" value="WH-like_DNA-bd_sf"/>
</dbReference>
<dbReference type="GO" id="GO:0006352">
    <property type="term" value="P:DNA-templated transcription initiation"/>
    <property type="evidence" value="ECO:0007669"/>
    <property type="project" value="InterPro"/>
</dbReference>
<dbReference type="InterPro" id="IPR007630">
    <property type="entry name" value="RNA_pol_sigma70_r4"/>
</dbReference>
<reference evidence="2 3" key="1">
    <citation type="journal article" date="2016" name="Nat. Commun.">
        <title>Thousands of microbial genomes shed light on interconnected biogeochemical processes in an aquifer system.</title>
        <authorList>
            <person name="Anantharaman K."/>
            <person name="Brown C.T."/>
            <person name="Hug L.A."/>
            <person name="Sharon I."/>
            <person name="Castelle C.J."/>
            <person name="Probst A.J."/>
            <person name="Thomas B.C."/>
            <person name="Singh A."/>
            <person name="Wilkins M.J."/>
            <person name="Karaoz U."/>
            <person name="Brodie E.L."/>
            <person name="Williams K.H."/>
            <person name="Hubbard S.S."/>
            <person name="Banfield J.F."/>
        </authorList>
    </citation>
    <scope>NUCLEOTIDE SEQUENCE [LARGE SCALE GENOMIC DNA]</scope>
</reference>
<dbReference type="CDD" id="cd06171">
    <property type="entry name" value="Sigma70_r4"/>
    <property type="match status" value="1"/>
</dbReference>
<dbReference type="InterPro" id="IPR013324">
    <property type="entry name" value="RNA_pol_sigma_r3/r4-like"/>
</dbReference>
<evidence type="ECO:0000259" key="1">
    <source>
        <dbReference type="Pfam" id="PF04545"/>
    </source>
</evidence>
<protein>
    <recommendedName>
        <fullName evidence="1">RNA polymerase sigma-70 region 4 domain-containing protein</fullName>
    </recommendedName>
</protein>
<dbReference type="SUPFAM" id="SSF88659">
    <property type="entry name" value="Sigma3 and sigma4 domains of RNA polymerase sigma factors"/>
    <property type="match status" value="1"/>
</dbReference>
<proteinExistence type="predicted"/>
<dbReference type="PANTHER" id="PTHR30603:SF67">
    <property type="entry name" value="RNA POLYMERASE SIGMA FACTOR RPOS"/>
    <property type="match status" value="1"/>
</dbReference>
<dbReference type="InterPro" id="IPR038087">
    <property type="entry name" value="RNAP_delta_N_dom_sf"/>
</dbReference>
<dbReference type="STRING" id="1801672.A2896_00360"/>
<dbReference type="Gene3D" id="1.10.10.1250">
    <property type="entry name" value="RNA polymerase, subunit delta, N-terminal domain"/>
    <property type="match status" value="1"/>
</dbReference>
<evidence type="ECO:0000313" key="3">
    <source>
        <dbReference type="Proteomes" id="UP000178647"/>
    </source>
</evidence>
<dbReference type="GO" id="GO:0003700">
    <property type="term" value="F:DNA-binding transcription factor activity"/>
    <property type="evidence" value="ECO:0007669"/>
    <property type="project" value="InterPro"/>
</dbReference>
<name>A0A1G2EGB0_9BACT</name>
<dbReference type="InterPro" id="IPR050239">
    <property type="entry name" value="Sigma-70_RNA_pol_init_factors"/>
</dbReference>
<dbReference type="Proteomes" id="UP000178647">
    <property type="component" value="Unassembled WGS sequence"/>
</dbReference>
<accession>A0A1G2EGB0</accession>
<gene>
    <name evidence="2" type="ORF">A2896_00360</name>
</gene>
<evidence type="ECO:0000313" key="2">
    <source>
        <dbReference type="EMBL" id="OGZ24823.1"/>
    </source>
</evidence>
<dbReference type="EMBL" id="MHMH01000004">
    <property type="protein sequence ID" value="OGZ24823.1"/>
    <property type="molecule type" value="Genomic_DNA"/>
</dbReference>